<organism evidence="3 4">
    <name type="scientific">Zestomonas carbonaria</name>
    <dbReference type="NCBI Taxonomy" id="2762745"/>
    <lineage>
        <taxon>Bacteria</taxon>
        <taxon>Pseudomonadati</taxon>
        <taxon>Pseudomonadota</taxon>
        <taxon>Gammaproteobacteria</taxon>
        <taxon>Pseudomonadales</taxon>
        <taxon>Pseudomonadaceae</taxon>
        <taxon>Zestomonas</taxon>
    </lineage>
</organism>
<evidence type="ECO:0000259" key="2">
    <source>
        <dbReference type="Pfam" id="PF13439"/>
    </source>
</evidence>
<accession>A0A7U7I8L4</accession>
<dbReference type="PANTHER" id="PTHR46401:SF2">
    <property type="entry name" value="GLYCOSYLTRANSFERASE WBBK-RELATED"/>
    <property type="match status" value="1"/>
</dbReference>
<gene>
    <name evidence="3" type="primary">mshA_3</name>
    <name evidence="3" type="ORF">PSEWESI4_01667</name>
</gene>
<sequence length="377" mass="42392">MRIALNARILQAPRTGIGQYLVELVGALGDDPRLELELFHGWGWNRQLPPAALPGYRNWSALAKQVPGAYRIRRLLEQQRFDRGLERNPVDLYHEPSLWPLEFAGPMAMTLHDLTHLHYPETQPRDRLAEIERRVGPAVERARLILTDSQFVADEISRCYGVSSERLVVAPLGYAPRFHPRLPEELAPLLRAFDLQPGQYLICVGTLEPRKNLSLALRAYGRLPVPVRERFPLLIVGMAGWRREAFAAELQNALADGHVRLLGYQSDDTLAGLLAGARMLLFPSLYEGFGLPVLEAMASGVPVLLSPRAALPEVAGVAGIYLDPDDEQGWSEAIVRLIEDQREWQVYRTLGLRQAGHFSWQRCANITADAYRRVLGH</sequence>
<keyword evidence="1 3" id="KW-0808">Transferase</keyword>
<dbReference type="Pfam" id="PF13692">
    <property type="entry name" value="Glyco_trans_1_4"/>
    <property type="match status" value="1"/>
</dbReference>
<dbReference type="RefSeq" id="WP_187670746.1">
    <property type="nucleotide sequence ID" value="NZ_CAJFCI010000034.1"/>
</dbReference>
<comment type="caution">
    <text evidence="3">The sequence shown here is derived from an EMBL/GenBank/DDBJ whole genome shotgun (WGS) entry which is preliminary data.</text>
</comment>
<dbReference type="CDD" id="cd03809">
    <property type="entry name" value="GT4_MtfB-like"/>
    <property type="match status" value="1"/>
</dbReference>
<dbReference type="PANTHER" id="PTHR46401">
    <property type="entry name" value="GLYCOSYLTRANSFERASE WBBK-RELATED"/>
    <property type="match status" value="1"/>
</dbReference>
<keyword evidence="3" id="KW-0328">Glycosyltransferase</keyword>
<reference evidence="3 4" key="1">
    <citation type="submission" date="2020-08" db="EMBL/GenBank/DDBJ databases">
        <authorList>
            <person name="Criscuolo A."/>
        </authorList>
    </citation>
    <scope>NUCLEOTIDE SEQUENCE [LARGE SCALE GENOMIC DNA]</scope>
    <source>
        <strain evidence="3">CIP111764</strain>
    </source>
</reference>
<dbReference type="GO" id="GO:0102710">
    <property type="term" value="F:D-inositol-3-phosphate glycosyltransferase activity"/>
    <property type="evidence" value="ECO:0007669"/>
    <property type="project" value="UniProtKB-EC"/>
</dbReference>
<dbReference type="GO" id="GO:0009103">
    <property type="term" value="P:lipopolysaccharide biosynthetic process"/>
    <property type="evidence" value="ECO:0007669"/>
    <property type="project" value="TreeGrafter"/>
</dbReference>
<dbReference type="EMBL" id="CAJFCI010000034">
    <property type="protein sequence ID" value="CAD5107395.1"/>
    <property type="molecule type" value="Genomic_DNA"/>
</dbReference>
<proteinExistence type="predicted"/>
<name>A0A7U7I8L4_9GAMM</name>
<dbReference type="AlphaFoldDB" id="A0A7U7I8L4"/>
<dbReference type="Proteomes" id="UP000583387">
    <property type="component" value="Unassembled WGS sequence"/>
</dbReference>
<dbReference type="Pfam" id="PF13439">
    <property type="entry name" value="Glyco_transf_4"/>
    <property type="match status" value="1"/>
</dbReference>
<evidence type="ECO:0000313" key="3">
    <source>
        <dbReference type="EMBL" id="CAD5107395.1"/>
    </source>
</evidence>
<dbReference type="InterPro" id="IPR028098">
    <property type="entry name" value="Glyco_trans_4-like_N"/>
</dbReference>
<feature type="domain" description="Glycosyltransferase subfamily 4-like N-terminal" evidence="2">
    <location>
        <begin position="70"/>
        <end position="174"/>
    </location>
</feature>
<dbReference type="Gene3D" id="3.40.50.2000">
    <property type="entry name" value="Glycogen Phosphorylase B"/>
    <property type="match status" value="2"/>
</dbReference>
<keyword evidence="4" id="KW-1185">Reference proteome</keyword>
<dbReference type="SUPFAM" id="SSF53756">
    <property type="entry name" value="UDP-Glycosyltransferase/glycogen phosphorylase"/>
    <property type="match status" value="1"/>
</dbReference>
<evidence type="ECO:0000256" key="1">
    <source>
        <dbReference type="ARBA" id="ARBA00022679"/>
    </source>
</evidence>
<dbReference type="EC" id="2.4.1.250" evidence="3"/>
<protein>
    <submittedName>
        <fullName evidence="3">D-inositol-3-phosphate glycosyltransferase</fullName>
        <ecNumber evidence="3">2.4.1.250</ecNumber>
    </submittedName>
</protein>
<dbReference type="FunFam" id="3.40.50.2000:FF:000119">
    <property type="entry name" value="Glycosyl transferase group 1"/>
    <property type="match status" value="1"/>
</dbReference>
<evidence type="ECO:0000313" key="4">
    <source>
        <dbReference type="Proteomes" id="UP000583387"/>
    </source>
</evidence>